<organism evidence="1 2">
    <name type="scientific">Streptosporangium carneum</name>
    <dbReference type="NCBI Taxonomy" id="47481"/>
    <lineage>
        <taxon>Bacteria</taxon>
        <taxon>Bacillati</taxon>
        <taxon>Actinomycetota</taxon>
        <taxon>Actinomycetes</taxon>
        <taxon>Streptosporangiales</taxon>
        <taxon>Streptosporangiaceae</taxon>
        <taxon>Streptosporangium</taxon>
    </lineage>
</organism>
<dbReference type="EMBL" id="BSEV01000001">
    <property type="protein sequence ID" value="GLK07387.1"/>
    <property type="molecule type" value="Genomic_DNA"/>
</dbReference>
<gene>
    <name evidence="1" type="ORF">GCM10017600_07920</name>
</gene>
<comment type="caution">
    <text evidence="1">The sequence shown here is derived from an EMBL/GenBank/DDBJ whole genome shotgun (WGS) entry which is preliminary data.</text>
</comment>
<keyword evidence="2" id="KW-1185">Reference proteome</keyword>
<dbReference type="AlphaFoldDB" id="A0A9W6HWM4"/>
<protein>
    <submittedName>
        <fullName evidence="1">Uncharacterized protein</fullName>
    </submittedName>
</protein>
<reference evidence="1" key="1">
    <citation type="journal article" date="2014" name="Int. J. Syst. Evol. Microbiol.">
        <title>Complete genome sequence of Corynebacterium casei LMG S-19264T (=DSM 44701T), isolated from a smear-ripened cheese.</title>
        <authorList>
            <consortium name="US DOE Joint Genome Institute (JGI-PGF)"/>
            <person name="Walter F."/>
            <person name="Albersmeier A."/>
            <person name="Kalinowski J."/>
            <person name="Ruckert C."/>
        </authorList>
    </citation>
    <scope>NUCLEOTIDE SEQUENCE</scope>
    <source>
        <strain evidence="1">VKM Ac-2007</strain>
    </source>
</reference>
<accession>A0A9W6HWM4</accession>
<dbReference type="Proteomes" id="UP001143474">
    <property type="component" value="Unassembled WGS sequence"/>
</dbReference>
<evidence type="ECO:0000313" key="2">
    <source>
        <dbReference type="Proteomes" id="UP001143474"/>
    </source>
</evidence>
<evidence type="ECO:0000313" key="1">
    <source>
        <dbReference type="EMBL" id="GLK07387.1"/>
    </source>
</evidence>
<reference evidence="1" key="2">
    <citation type="submission" date="2023-01" db="EMBL/GenBank/DDBJ databases">
        <authorList>
            <person name="Sun Q."/>
            <person name="Evtushenko L."/>
        </authorList>
    </citation>
    <scope>NUCLEOTIDE SEQUENCE</scope>
    <source>
        <strain evidence="1">VKM Ac-2007</strain>
    </source>
</reference>
<sequence length="103" mass="10937">MTIQALAVPLRGGTRAPLARGRELTTAQHAELLRAVLDWATGLPEETQALEVREDLDSDGQFTARLVLPAGVDPSSVSGLIMSVTGSKSAAAQRLQYFLSESC</sequence>
<name>A0A9W6HWM4_9ACTN</name>
<proteinExistence type="predicted"/>